<dbReference type="SUPFAM" id="SSF75304">
    <property type="entry name" value="Amidase signature (AS) enzymes"/>
    <property type="match status" value="1"/>
</dbReference>
<dbReference type="eggNOG" id="KOG1211">
    <property type="taxonomic scope" value="Eukaryota"/>
</dbReference>
<dbReference type="InterPro" id="IPR023631">
    <property type="entry name" value="Amidase_dom"/>
</dbReference>
<protein>
    <submittedName>
        <fullName evidence="3">Probable amidase At4g34880</fullName>
    </submittedName>
</protein>
<dbReference type="KEGG" id="cam:101505579"/>
<dbReference type="Gene3D" id="3.90.1300.10">
    <property type="entry name" value="Amidase signature (AS) domain"/>
    <property type="match status" value="1"/>
</dbReference>
<dbReference type="InterPro" id="IPR036928">
    <property type="entry name" value="AS_sf"/>
</dbReference>
<dbReference type="PaxDb" id="3827-XP_004505809.1"/>
<evidence type="ECO:0000313" key="3">
    <source>
        <dbReference type="RefSeq" id="XP_012572688.1"/>
    </source>
</evidence>
<name>A0A1S3EB93_CICAR</name>
<dbReference type="GeneID" id="101505579"/>
<keyword evidence="2" id="KW-1185">Reference proteome</keyword>
<feature type="domain" description="Amidase" evidence="1">
    <location>
        <begin position="74"/>
        <end position="512"/>
    </location>
</feature>
<dbReference type="RefSeq" id="XP_012572688.1">
    <property type="nucleotide sequence ID" value="XM_012717234.2"/>
</dbReference>
<reference evidence="3" key="2">
    <citation type="submission" date="2025-08" db="UniProtKB">
        <authorList>
            <consortium name="RefSeq"/>
        </authorList>
    </citation>
    <scope>IDENTIFICATION</scope>
    <source>
        <tissue evidence="3">Etiolated seedlings</tissue>
    </source>
</reference>
<dbReference type="Pfam" id="PF01425">
    <property type="entry name" value="Amidase"/>
    <property type="match status" value="1"/>
</dbReference>
<evidence type="ECO:0000313" key="2">
    <source>
        <dbReference type="Proteomes" id="UP000087171"/>
    </source>
</evidence>
<organism evidence="2 3">
    <name type="scientific">Cicer arietinum</name>
    <name type="common">Chickpea</name>
    <name type="synonym">Garbanzo</name>
    <dbReference type="NCBI Taxonomy" id="3827"/>
    <lineage>
        <taxon>Eukaryota</taxon>
        <taxon>Viridiplantae</taxon>
        <taxon>Streptophyta</taxon>
        <taxon>Embryophyta</taxon>
        <taxon>Tracheophyta</taxon>
        <taxon>Spermatophyta</taxon>
        <taxon>Magnoliopsida</taxon>
        <taxon>eudicotyledons</taxon>
        <taxon>Gunneridae</taxon>
        <taxon>Pentapetalae</taxon>
        <taxon>rosids</taxon>
        <taxon>fabids</taxon>
        <taxon>Fabales</taxon>
        <taxon>Fabaceae</taxon>
        <taxon>Papilionoideae</taxon>
        <taxon>50 kb inversion clade</taxon>
        <taxon>NPAAA clade</taxon>
        <taxon>Hologalegina</taxon>
        <taxon>IRL clade</taxon>
        <taxon>Cicereae</taxon>
        <taxon>Cicer</taxon>
    </lineage>
</organism>
<proteinExistence type="predicted"/>
<gene>
    <name evidence="3" type="primary">LOC101505579</name>
</gene>
<dbReference type="STRING" id="3827.A0A1S3EB93"/>
<reference evidence="2" key="1">
    <citation type="journal article" date="2013" name="Nat. Biotechnol.">
        <title>Draft genome sequence of chickpea (Cicer arietinum) provides a resource for trait improvement.</title>
        <authorList>
            <person name="Varshney R.K."/>
            <person name="Song C."/>
            <person name="Saxena R.K."/>
            <person name="Azam S."/>
            <person name="Yu S."/>
            <person name="Sharpe A.G."/>
            <person name="Cannon S."/>
            <person name="Baek J."/>
            <person name="Rosen B.D."/>
            <person name="Tar'an B."/>
            <person name="Millan T."/>
            <person name="Zhang X."/>
            <person name="Ramsay L.D."/>
            <person name="Iwata A."/>
            <person name="Wang Y."/>
            <person name="Nelson W."/>
            <person name="Farmer A.D."/>
            <person name="Gaur P.M."/>
            <person name="Soderlund C."/>
            <person name="Penmetsa R.V."/>
            <person name="Xu C."/>
            <person name="Bharti A.K."/>
            <person name="He W."/>
            <person name="Winter P."/>
            <person name="Zhao S."/>
            <person name="Hane J.K."/>
            <person name="Carrasquilla-Garcia N."/>
            <person name="Condie J.A."/>
            <person name="Upadhyaya H.D."/>
            <person name="Luo M.C."/>
            <person name="Thudi M."/>
            <person name="Gowda C.L."/>
            <person name="Singh N.P."/>
            <person name="Lichtenzveig J."/>
            <person name="Gali K.K."/>
            <person name="Rubio J."/>
            <person name="Nadarajan N."/>
            <person name="Dolezel J."/>
            <person name="Bansal K.C."/>
            <person name="Xu X."/>
            <person name="Edwards D."/>
            <person name="Zhang G."/>
            <person name="Kahl G."/>
            <person name="Gil J."/>
            <person name="Singh K.B."/>
            <person name="Datta S.K."/>
            <person name="Jackson S.A."/>
            <person name="Wang J."/>
            <person name="Cook D.R."/>
        </authorList>
    </citation>
    <scope>NUCLEOTIDE SEQUENCE [LARGE SCALE GENOMIC DNA]</scope>
    <source>
        <strain evidence="2">cv. CDC Frontier</strain>
    </source>
</reference>
<dbReference type="Proteomes" id="UP000087171">
    <property type="component" value="Chromosome Ca6"/>
</dbReference>
<dbReference type="PANTHER" id="PTHR42678:SF25">
    <property type="entry name" value="AMIDASE C869.01"/>
    <property type="match status" value="1"/>
</dbReference>
<dbReference type="OrthoDB" id="566138at2759"/>
<evidence type="ECO:0000259" key="1">
    <source>
        <dbReference type="Pfam" id="PF01425"/>
    </source>
</evidence>
<accession>A0A1S3EB93</accession>
<sequence length="535" mass="58547">MSLVFHICFDSTNRNPRMGTIMNVCVCLVLLAVAFKGLMNANAIDKWSEFAISEATIENIQEAFTRKDLTSRQLVDFYLQRIEALNPILSAVLEINPDARDQADKADCERLEDHDRSFLHGIPVLIKDSIATFDKLNNTAGSYALLGSKVPRDAHVVSKLRDAGAIILGKTTLSEWYGVRSTAMPDAWCARAGFSLNPYVKSKSPCGSSSGSAISVATNMVAVSLGTETDGSIICPADHNSVVGIKPTVGLTSRAGVIPISPRQDTIGPICRTVSDAVHVLDVIVGFDPRDSEATKSAAQFIPPGGYKQFLNKQGLQGKKIGVLRDPFLIPYEGSDVISIFEDHLNILRERGATVVDNLEIENLSIILNPFQSGEMVTLLAEFKLSINKYLQELIYSPVRSLAEIIEFNINNPHLEKTNEYGQDLFIASEMTNGFGKREIEAMKMVEQLSQNGFEKLMKKNRFDALLTIGIDVAPMLAIGGYPAITVPAGYDSEGMPFGICFGGLKGTDPKLIEIAYDFEQATQARNPPHRFSFT</sequence>
<dbReference type="AlphaFoldDB" id="A0A1S3EB93"/>
<dbReference type="PANTHER" id="PTHR42678">
    <property type="entry name" value="AMIDASE"/>
    <property type="match status" value="1"/>
</dbReference>